<dbReference type="AlphaFoldDB" id="A0A7I7W2Q8"/>
<evidence type="ECO:0000259" key="3">
    <source>
        <dbReference type="Pfam" id="PF14361"/>
    </source>
</evidence>
<dbReference type="RefSeq" id="WP_083131729.1">
    <property type="nucleotide sequence ID" value="NZ_AP022606.1"/>
</dbReference>
<dbReference type="Gene3D" id="1.10.10.2840">
    <property type="entry name" value="PucR C-terminal helix-turn-helix domain"/>
    <property type="match status" value="1"/>
</dbReference>
<evidence type="ECO:0000313" key="6">
    <source>
        <dbReference type="EMBL" id="ORA37918.1"/>
    </source>
</evidence>
<protein>
    <submittedName>
        <fullName evidence="5">ABC transporter substrate-binding protein</fullName>
    </submittedName>
    <submittedName>
        <fullName evidence="6">PucR family transcriptional regulator</fullName>
    </submittedName>
</protein>
<reference evidence="5" key="3">
    <citation type="submission" date="2020-02" db="EMBL/GenBank/DDBJ databases">
        <authorList>
            <person name="Matsumoto Y."/>
            <person name="Motooka D."/>
            <person name="Nakamura S."/>
        </authorList>
    </citation>
    <scope>NUCLEOTIDE SEQUENCE</scope>
    <source>
        <strain evidence="5">JCM 12687</strain>
    </source>
</reference>
<dbReference type="InterPro" id="IPR025751">
    <property type="entry name" value="RsbRD_N_dom"/>
</dbReference>
<dbReference type="InterPro" id="IPR042070">
    <property type="entry name" value="PucR_C-HTH_sf"/>
</dbReference>
<evidence type="ECO:0000259" key="4">
    <source>
        <dbReference type="Pfam" id="PF17853"/>
    </source>
</evidence>
<evidence type="ECO:0000259" key="2">
    <source>
        <dbReference type="Pfam" id="PF13556"/>
    </source>
</evidence>
<dbReference type="InterPro" id="IPR051448">
    <property type="entry name" value="CdaR-like_regulators"/>
</dbReference>
<keyword evidence="8" id="KW-1185">Reference proteome</keyword>
<reference evidence="6 7" key="1">
    <citation type="submission" date="2016-12" db="EMBL/GenBank/DDBJ databases">
        <title>The new phylogeny of genus Mycobacterium.</title>
        <authorList>
            <person name="Tortoli E."/>
            <person name="Trovato A."/>
            <person name="Cirillo D.M."/>
        </authorList>
    </citation>
    <scope>NUCLEOTIDE SEQUENCE [LARGE SCALE GENOMIC DNA]</scope>
    <source>
        <strain evidence="6 7">DSM 44624</strain>
    </source>
</reference>
<dbReference type="Pfam" id="PF17853">
    <property type="entry name" value="GGDEF_2"/>
    <property type="match status" value="1"/>
</dbReference>
<dbReference type="InterPro" id="IPR041522">
    <property type="entry name" value="CdaR_GGDEF"/>
</dbReference>
<dbReference type="OrthoDB" id="3663486at2"/>
<evidence type="ECO:0000313" key="7">
    <source>
        <dbReference type="Proteomes" id="UP000192441"/>
    </source>
</evidence>
<dbReference type="Pfam" id="PF13556">
    <property type="entry name" value="HTH_30"/>
    <property type="match status" value="1"/>
</dbReference>
<feature type="domain" description="CdaR GGDEF-like" evidence="4">
    <location>
        <begin position="181"/>
        <end position="301"/>
    </location>
</feature>
<comment type="similarity">
    <text evidence="1">Belongs to the CdaR family.</text>
</comment>
<gene>
    <name evidence="6" type="ORF">BST20_12410</name>
    <name evidence="5" type="ORF">MBRA_12700</name>
</gene>
<sequence length="423" mass="46568">MADGTDDAGIAQAATTIISRLEDRLDDTTRSTQDYLVAEIVDLRGDAQLLQLLRDTVSSNIETFFSTVRHRIPIERVEPPAAALEYARRLAQREVSANALVRAYRLGHQAVLKRALEEIRASDLDPKLSLGVYELIASISFDYIDRISQRVVAVYQDEREHWLEQRNTLRTLMVRKVLSGDDVDIDAMTTAIRYPLNQIHLALVLWCGESERGDELASMERFVHKLAESLGARDNALFISVDHVTGWAWIPLLGNAASETPSRIREFAGATADAPFVAAGNPLPGIEGFRRSHQQALDARTVVTASDTQASEVITASDPGLAVAGLVADNAGAAAAWVGDVLGPLASPTEGDERLRETLRVFLRTGSSYKAAAEELHLHVNSVKYRVQRAVERRGRPIGDDRLDVEVALLLCQWFGSAVLREK</sequence>
<dbReference type="PANTHER" id="PTHR33744:SF1">
    <property type="entry name" value="DNA-BINDING TRANSCRIPTIONAL ACTIVATOR ADER"/>
    <property type="match status" value="1"/>
</dbReference>
<evidence type="ECO:0000313" key="8">
    <source>
        <dbReference type="Proteomes" id="UP000467379"/>
    </source>
</evidence>
<dbReference type="InterPro" id="IPR025736">
    <property type="entry name" value="PucR_C-HTH_dom"/>
</dbReference>
<dbReference type="Proteomes" id="UP000192441">
    <property type="component" value="Unassembled WGS sequence"/>
</dbReference>
<dbReference type="EMBL" id="AP022606">
    <property type="protein sequence ID" value="BBZ11075.1"/>
    <property type="molecule type" value="Genomic_DNA"/>
</dbReference>
<evidence type="ECO:0000313" key="5">
    <source>
        <dbReference type="EMBL" id="BBZ11075.1"/>
    </source>
</evidence>
<organism evidence="6 7">
    <name type="scientific">Mycobacterium branderi</name>
    <dbReference type="NCBI Taxonomy" id="43348"/>
    <lineage>
        <taxon>Bacteria</taxon>
        <taxon>Bacillati</taxon>
        <taxon>Actinomycetota</taxon>
        <taxon>Actinomycetes</taxon>
        <taxon>Mycobacteriales</taxon>
        <taxon>Mycobacteriaceae</taxon>
        <taxon>Mycobacterium</taxon>
    </lineage>
</organism>
<accession>A0A7I7W2Q8</accession>
<dbReference type="Pfam" id="PF14361">
    <property type="entry name" value="RsbRD_N"/>
    <property type="match status" value="1"/>
</dbReference>
<name>A0A7I7W2Q8_9MYCO</name>
<feature type="domain" description="RsbT co-antagonist protein RsbRD N-terminal" evidence="3">
    <location>
        <begin position="29"/>
        <end position="170"/>
    </location>
</feature>
<evidence type="ECO:0000256" key="1">
    <source>
        <dbReference type="ARBA" id="ARBA00006754"/>
    </source>
</evidence>
<dbReference type="Proteomes" id="UP000467379">
    <property type="component" value="Chromosome"/>
</dbReference>
<dbReference type="EMBL" id="MVHM01000006">
    <property type="protein sequence ID" value="ORA37918.1"/>
    <property type="molecule type" value="Genomic_DNA"/>
</dbReference>
<dbReference type="PANTHER" id="PTHR33744">
    <property type="entry name" value="CARBOHYDRATE DIACID REGULATOR"/>
    <property type="match status" value="1"/>
</dbReference>
<feature type="domain" description="PucR C-terminal helix-turn-helix" evidence="2">
    <location>
        <begin position="355"/>
        <end position="410"/>
    </location>
</feature>
<reference evidence="5 8" key="2">
    <citation type="journal article" date="2019" name="Emerg. Microbes Infect.">
        <title>Comprehensive subspecies identification of 175 nontuberculous mycobacteria species based on 7547 genomic profiles.</title>
        <authorList>
            <person name="Matsumoto Y."/>
            <person name="Kinjo T."/>
            <person name="Motooka D."/>
            <person name="Nabeya D."/>
            <person name="Jung N."/>
            <person name="Uechi K."/>
            <person name="Horii T."/>
            <person name="Iida T."/>
            <person name="Fujita J."/>
            <person name="Nakamura S."/>
        </authorList>
    </citation>
    <scope>NUCLEOTIDE SEQUENCE [LARGE SCALE GENOMIC DNA]</scope>
    <source>
        <strain evidence="5 8">JCM 12687</strain>
    </source>
</reference>
<proteinExistence type="inferred from homology"/>